<name>A0ABT1T206_9SPHI</name>
<protein>
    <submittedName>
        <fullName evidence="3">Metal-binding protein</fullName>
    </submittedName>
</protein>
<sequence length="86" mass="9726">MIRHTALGGTSFSRSRALKLLIDAGKVTYAGNRKLKIYGTFSCSSGKRMKVDNRVFFTDEQEAISCGYRPCGHCMRKAYQKWKALN</sequence>
<reference evidence="3 4" key="1">
    <citation type="submission" date="2022-07" db="EMBL/GenBank/DDBJ databases">
        <title>Mucilaginibacter sp. JC4.</title>
        <authorList>
            <person name="Le V."/>
            <person name="Ko S.-R."/>
            <person name="Ahn C.-Y."/>
            <person name="Oh H.-M."/>
        </authorList>
    </citation>
    <scope>NUCLEOTIDE SEQUENCE [LARGE SCALE GENOMIC DNA]</scope>
    <source>
        <strain evidence="3 4">JC4</strain>
    </source>
</reference>
<evidence type="ECO:0000256" key="1">
    <source>
        <dbReference type="ARBA" id="ARBA00023159"/>
    </source>
</evidence>
<dbReference type="Gene3D" id="3.40.10.10">
    <property type="entry name" value="DNA Methylphosphotriester Repair Domain"/>
    <property type="match status" value="1"/>
</dbReference>
<dbReference type="SUPFAM" id="SSF57884">
    <property type="entry name" value="Ada DNA repair protein, N-terminal domain (N-Ada 10)"/>
    <property type="match status" value="1"/>
</dbReference>
<feature type="domain" description="Ada DNA repair metal-binding" evidence="2">
    <location>
        <begin position="29"/>
        <end position="74"/>
    </location>
</feature>
<evidence type="ECO:0000259" key="2">
    <source>
        <dbReference type="Pfam" id="PF02805"/>
    </source>
</evidence>
<proteinExistence type="predicted"/>
<keyword evidence="4" id="KW-1185">Reference proteome</keyword>
<keyword evidence="1" id="KW-0010">Activator</keyword>
<evidence type="ECO:0000313" key="3">
    <source>
        <dbReference type="EMBL" id="MCQ6958498.1"/>
    </source>
</evidence>
<evidence type="ECO:0000313" key="4">
    <source>
        <dbReference type="Proteomes" id="UP001204376"/>
    </source>
</evidence>
<gene>
    <name evidence="3" type="ORF">NPE20_11030</name>
</gene>
<dbReference type="RefSeq" id="WP_256538697.1">
    <property type="nucleotide sequence ID" value="NZ_JANHOH010000002.1"/>
</dbReference>
<organism evidence="3 4">
    <name type="scientific">Mucilaginibacter aquariorum</name>
    <dbReference type="NCBI Taxonomy" id="2967225"/>
    <lineage>
        <taxon>Bacteria</taxon>
        <taxon>Pseudomonadati</taxon>
        <taxon>Bacteroidota</taxon>
        <taxon>Sphingobacteriia</taxon>
        <taxon>Sphingobacteriales</taxon>
        <taxon>Sphingobacteriaceae</taxon>
        <taxon>Mucilaginibacter</taxon>
    </lineage>
</organism>
<dbReference type="Pfam" id="PF02805">
    <property type="entry name" value="Ada_Zn_binding"/>
    <property type="match status" value="1"/>
</dbReference>
<accession>A0ABT1T206</accession>
<comment type="caution">
    <text evidence="3">The sequence shown here is derived from an EMBL/GenBank/DDBJ whole genome shotgun (WGS) entry which is preliminary data.</text>
</comment>
<dbReference type="InterPro" id="IPR035451">
    <property type="entry name" value="Ada-like_dom_sf"/>
</dbReference>
<dbReference type="EMBL" id="JANHOH010000002">
    <property type="protein sequence ID" value="MCQ6958498.1"/>
    <property type="molecule type" value="Genomic_DNA"/>
</dbReference>
<dbReference type="Proteomes" id="UP001204376">
    <property type="component" value="Unassembled WGS sequence"/>
</dbReference>
<dbReference type="InterPro" id="IPR004026">
    <property type="entry name" value="Ada_DNA_repair_Zn-bd"/>
</dbReference>